<comment type="caution">
    <text evidence="1">The sequence shown here is derived from an EMBL/GenBank/DDBJ whole genome shotgun (WGS) entry which is preliminary data.</text>
</comment>
<proteinExistence type="predicted"/>
<accession>A0A8J6T492</accession>
<dbReference type="EMBL" id="JACNJD010000298">
    <property type="protein sequence ID" value="MBC8178655.1"/>
    <property type="molecule type" value="Genomic_DNA"/>
</dbReference>
<evidence type="ECO:0000313" key="2">
    <source>
        <dbReference type="Proteomes" id="UP000650524"/>
    </source>
</evidence>
<dbReference type="AlphaFoldDB" id="A0A8J6T492"/>
<evidence type="ECO:0000313" key="1">
    <source>
        <dbReference type="EMBL" id="MBC8178655.1"/>
    </source>
</evidence>
<dbReference type="Proteomes" id="UP000650524">
    <property type="component" value="Unassembled WGS sequence"/>
</dbReference>
<gene>
    <name evidence="1" type="ORF">H8E19_14725</name>
</gene>
<sequence>MSFSPREITPLFEQTEARVLITHSKQKTFALRMLCNKFVYLKPEMPLGQESELVNRMGVLMKTIPDIKGIKVVS</sequence>
<organism evidence="1 2">
    <name type="scientific">Candidatus Desulfacyla euxinica</name>
    <dbReference type="NCBI Taxonomy" id="2841693"/>
    <lineage>
        <taxon>Bacteria</taxon>
        <taxon>Deltaproteobacteria</taxon>
        <taxon>Candidatus Desulfacyla</taxon>
    </lineage>
</organism>
<reference evidence="1 2" key="1">
    <citation type="submission" date="2020-08" db="EMBL/GenBank/DDBJ databases">
        <title>Bridging the membrane lipid divide: bacteria of the FCB group superphylum have the potential to synthesize archaeal ether lipids.</title>
        <authorList>
            <person name="Villanueva L."/>
            <person name="Von Meijenfeldt F.A.B."/>
            <person name="Westbye A.B."/>
            <person name="Yadav S."/>
            <person name="Hopmans E.C."/>
            <person name="Dutilh B.E."/>
            <person name="Sinninghe Damste J.S."/>
        </authorList>
    </citation>
    <scope>NUCLEOTIDE SEQUENCE [LARGE SCALE GENOMIC DNA]</scope>
    <source>
        <strain evidence="1">NIOZ-UU27</strain>
    </source>
</reference>
<protein>
    <submittedName>
        <fullName evidence="1">Uncharacterized protein</fullName>
    </submittedName>
</protein>
<name>A0A8J6T492_9DELT</name>